<sequence>MNRTTRNTINIICPLMPAFFITMDTLFCTKSSLFEVVSISKLRSFKILSCKTVVYARYLASFCNAVYSKGKKNAENMTRKCT</sequence>
<reference evidence="1" key="2">
    <citation type="journal article" date="2015" name="Data Brief">
        <title>Shoot transcriptome of the giant reed, Arundo donax.</title>
        <authorList>
            <person name="Barrero R.A."/>
            <person name="Guerrero F.D."/>
            <person name="Moolhuijzen P."/>
            <person name="Goolsby J.A."/>
            <person name="Tidwell J."/>
            <person name="Bellgard S.E."/>
            <person name="Bellgard M.I."/>
        </authorList>
    </citation>
    <scope>NUCLEOTIDE SEQUENCE</scope>
    <source>
        <tissue evidence="1">Shoot tissue taken approximately 20 cm above the soil surface</tissue>
    </source>
</reference>
<proteinExistence type="predicted"/>
<evidence type="ECO:0000313" key="1">
    <source>
        <dbReference type="EMBL" id="JAE00024.1"/>
    </source>
</evidence>
<accession>A0A0A9ELZ3</accession>
<protein>
    <submittedName>
        <fullName evidence="1">Uncharacterized protein</fullName>
    </submittedName>
</protein>
<reference evidence="1" key="1">
    <citation type="submission" date="2014-09" db="EMBL/GenBank/DDBJ databases">
        <authorList>
            <person name="Magalhaes I.L.F."/>
            <person name="Oliveira U."/>
            <person name="Santos F.R."/>
            <person name="Vidigal T.H.D.A."/>
            <person name="Brescovit A.D."/>
            <person name="Santos A.J."/>
        </authorList>
    </citation>
    <scope>NUCLEOTIDE SEQUENCE</scope>
    <source>
        <tissue evidence="1">Shoot tissue taken approximately 20 cm above the soil surface</tissue>
    </source>
</reference>
<name>A0A0A9ELZ3_ARUDO</name>
<organism evidence="1">
    <name type="scientific">Arundo donax</name>
    <name type="common">Giant reed</name>
    <name type="synonym">Donax arundinaceus</name>
    <dbReference type="NCBI Taxonomy" id="35708"/>
    <lineage>
        <taxon>Eukaryota</taxon>
        <taxon>Viridiplantae</taxon>
        <taxon>Streptophyta</taxon>
        <taxon>Embryophyta</taxon>
        <taxon>Tracheophyta</taxon>
        <taxon>Spermatophyta</taxon>
        <taxon>Magnoliopsida</taxon>
        <taxon>Liliopsida</taxon>
        <taxon>Poales</taxon>
        <taxon>Poaceae</taxon>
        <taxon>PACMAD clade</taxon>
        <taxon>Arundinoideae</taxon>
        <taxon>Arundineae</taxon>
        <taxon>Arundo</taxon>
    </lineage>
</organism>
<dbReference type="AlphaFoldDB" id="A0A0A9ELZ3"/>
<dbReference type="EMBL" id="GBRH01197872">
    <property type="protein sequence ID" value="JAE00024.1"/>
    <property type="molecule type" value="Transcribed_RNA"/>
</dbReference>